<dbReference type="AlphaFoldDB" id="A0A6P2BMS7"/>
<dbReference type="InterPro" id="IPR050861">
    <property type="entry name" value="Dihydroxyacetone_Kinase"/>
</dbReference>
<gene>
    <name evidence="8" type="ORF">EAS64_42515</name>
</gene>
<dbReference type="GO" id="GO:0005524">
    <property type="term" value="F:ATP binding"/>
    <property type="evidence" value="ECO:0007669"/>
    <property type="project" value="UniProtKB-KW"/>
</dbReference>
<accession>A0A6P2BMS7</accession>
<protein>
    <submittedName>
        <fullName evidence="8">Dihydroxyacetone kinase family protein</fullName>
    </submittedName>
</protein>
<dbReference type="SMART" id="SM01120">
    <property type="entry name" value="Dak2"/>
    <property type="match status" value="1"/>
</dbReference>
<keyword evidence="2" id="KW-0547">Nucleotide-binding</keyword>
<dbReference type="FunFam" id="1.25.40.340:FF:000002">
    <property type="entry name" value="Dihydroxyacetone kinase, L subunit"/>
    <property type="match status" value="1"/>
</dbReference>
<evidence type="ECO:0000256" key="2">
    <source>
        <dbReference type="ARBA" id="ARBA00022741"/>
    </source>
</evidence>
<name>A0A6P2BMS7_9ACTN</name>
<organism evidence="8 9">
    <name type="scientific">Trebonia kvetii</name>
    <dbReference type="NCBI Taxonomy" id="2480626"/>
    <lineage>
        <taxon>Bacteria</taxon>
        <taxon>Bacillati</taxon>
        <taxon>Actinomycetota</taxon>
        <taxon>Actinomycetes</taxon>
        <taxon>Streptosporangiales</taxon>
        <taxon>Treboniaceae</taxon>
        <taxon>Trebonia</taxon>
    </lineage>
</organism>
<evidence type="ECO:0000256" key="3">
    <source>
        <dbReference type="ARBA" id="ARBA00022777"/>
    </source>
</evidence>
<dbReference type="PROSITE" id="PS51481">
    <property type="entry name" value="DHAK"/>
    <property type="match status" value="1"/>
</dbReference>
<dbReference type="SUPFAM" id="SSF82549">
    <property type="entry name" value="DAK1/DegV-like"/>
    <property type="match status" value="1"/>
</dbReference>
<dbReference type="InterPro" id="IPR004006">
    <property type="entry name" value="DhaK_dom"/>
</dbReference>
<keyword evidence="1" id="KW-0808">Transferase</keyword>
<keyword evidence="9" id="KW-1185">Reference proteome</keyword>
<dbReference type="PANTHER" id="PTHR28629:SF4">
    <property type="entry name" value="TRIOKINASE_FMN CYCLASE"/>
    <property type="match status" value="1"/>
</dbReference>
<dbReference type="FunFam" id="3.40.50.10440:FF:000001">
    <property type="entry name" value="Dihydroxyacetone kinase, DhaK subunit"/>
    <property type="match status" value="1"/>
</dbReference>
<dbReference type="GO" id="GO:0005829">
    <property type="term" value="C:cytosol"/>
    <property type="evidence" value="ECO:0007669"/>
    <property type="project" value="TreeGrafter"/>
</dbReference>
<evidence type="ECO:0000259" key="7">
    <source>
        <dbReference type="PROSITE" id="PS51481"/>
    </source>
</evidence>
<dbReference type="Gene3D" id="3.40.50.10440">
    <property type="entry name" value="Dihydroxyacetone kinase, domain 1"/>
    <property type="match status" value="1"/>
</dbReference>
<dbReference type="InterPro" id="IPR036117">
    <property type="entry name" value="DhaL_dom_sf"/>
</dbReference>
<dbReference type="Pfam" id="PF02733">
    <property type="entry name" value="Dak1"/>
    <property type="match status" value="1"/>
</dbReference>
<dbReference type="InterPro" id="IPR004007">
    <property type="entry name" value="DhaL_dom"/>
</dbReference>
<dbReference type="GO" id="GO:0004371">
    <property type="term" value="F:glycerone kinase activity"/>
    <property type="evidence" value="ECO:0007669"/>
    <property type="project" value="InterPro"/>
</dbReference>
<dbReference type="PROSITE" id="PS51480">
    <property type="entry name" value="DHAL"/>
    <property type="match status" value="1"/>
</dbReference>
<sequence>MTYVCNAPAAFAAEMLEGFADVHKERVRATPGGVLRAVTPPAGKVAVVTGGGSGHYPAFAGLVGPGLADAAAVGDLFASPSARQIVDVARAADRGGGVLFVFGNYTGDVLNFTLAAQRLRLAGVDVAVVPVTDDVASASPDEAASRRGIAGSLIVYKVAGAAAEAGLPLDRVADLTRRANERTRSLGVAFTGCTLPGAAEPLFTVANGEMGVGLGIHGEPGIRTAPVPPADELARLLVGEILRERPPGAQSDVAVVLNGLGATKHEELFVLWRSVARLLTAAGLRPVRPEVGEQVTSLDMAGCSLSVCWLDDELARLWNAPADTPAFRRVDPPTAQPGQSGRPADQETVPVTPASIASKSAAAAIRDGFAAMAAALHTAEEALGRLDAIAGDGDHGRGMTRGCGAALAAAARAVEQGGGARTTLLAAASGWADAAGGTSGALWGAGLLACGACLDDATVPDGATLVRAVHAAAAAVQELGGANAGDKTMIDVLLPFRAQFTDSITAGARPSAALRQAAVVARDAAQATAALRPRRGRARPLAERSLGNPDPGAVSLALCIDAIATVLKENPC</sequence>
<dbReference type="EMBL" id="RPFW01000016">
    <property type="protein sequence ID" value="TVY98980.1"/>
    <property type="molecule type" value="Genomic_DNA"/>
</dbReference>
<feature type="domain" description="DhaL" evidence="6">
    <location>
        <begin position="363"/>
        <end position="565"/>
    </location>
</feature>
<evidence type="ECO:0000256" key="1">
    <source>
        <dbReference type="ARBA" id="ARBA00022679"/>
    </source>
</evidence>
<feature type="region of interest" description="Disordered" evidence="5">
    <location>
        <begin position="325"/>
        <end position="350"/>
    </location>
</feature>
<evidence type="ECO:0000313" key="8">
    <source>
        <dbReference type="EMBL" id="TVY98980.1"/>
    </source>
</evidence>
<dbReference type="GO" id="GO:0019563">
    <property type="term" value="P:glycerol catabolic process"/>
    <property type="evidence" value="ECO:0007669"/>
    <property type="project" value="TreeGrafter"/>
</dbReference>
<dbReference type="Gene3D" id="1.25.40.340">
    <property type="match status" value="1"/>
</dbReference>
<dbReference type="SUPFAM" id="SSF101473">
    <property type="entry name" value="DhaL-like"/>
    <property type="match status" value="1"/>
</dbReference>
<dbReference type="Pfam" id="PF02734">
    <property type="entry name" value="Dak2"/>
    <property type="match status" value="1"/>
</dbReference>
<dbReference type="OrthoDB" id="9806345at2"/>
<evidence type="ECO:0000256" key="5">
    <source>
        <dbReference type="SAM" id="MobiDB-lite"/>
    </source>
</evidence>
<keyword evidence="3 8" id="KW-0418">Kinase</keyword>
<keyword evidence="4" id="KW-0067">ATP-binding</keyword>
<proteinExistence type="predicted"/>
<dbReference type="NCBIfam" id="NF011049">
    <property type="entry name" value="PRK14479.1"/>
    <property type="match status" value="1"/>
</dbReference>
<dbReference type="RefSeq" id="WP_145862400.1">
    <property type="nucleotide sequence ID" value="NZ_RPFW01000016.1"/>
</dbReference>
<dbReference type="PANTHER" id="PTHR28629">
    <property type="entry name" value="TRIOKINASE/FMN CYCLASE"/>
    <property type="match status" value="1"/>
</dbReference>
<evidence type="ECO:0000256" key="4">
    <source>
        <dbReference type="ARBA" id="ARBA00022840"/>
    </source>
</evidence>
<feature type="domain" description="DhaK" evidence="7">
    <location>
        <begin position="7"/>
        <end position="327"/>
    </location>
</feature>
<evidence type="ECO:0000259" key="6">
    <source>
        <dbReference type="PROSITE" id="PS51480"/>
    </source>
</evidence>
<dbReference type="Gene3D" id="3.30.1180.20">
    <property type="entry name" value="Dihydroxyacetone kinase, domain 2"/>
    <property type="match status" value="1"/>
</dbReference>
<dbReference type="Proteomes" id="UP000460272">
    <property type="component" value="Unassembled WGS sequence"/>
</dbReference>
<reference evidence="8 9" key="1">
    <citation type="submission" date="2018-11" db="EMBL/GenBank/DDBJ databases">
        <title>Trebonia kvetii gen.nov., sp.nov., a novel acidophilic actinobacterium, and proposal of the new actinobacterial family Treboniaceae fam. nov.</title>
        <authorList>
            <person name="Rapoport D."/>
            <person name="Sagova-Mareckova M."/>
            <person name="Sedlacek I."/>
            <person name="Provaznik J."/>
            <person name="Kralova S."/>
            <person name="Pavlinic D."/>
            <person name="Benes V."/>
            <person name="Kopecky J."/>
        </authorList>
    </citation>
    <scope>NUCLEOTIDE SEQUENCE [LARGE SCALE GENOMIC DNA]</scope>
    <source>
        <strain evidence="8 9">15Tr583</strain>
    </source>
</reference>
<comment type="caution">
    <text evidence="8">The sequence shown here is derived from an EMBL/GenBank/DDBJ whole genome shotgun (WGS) entry which is preliminary data.</text>
</comment>
<evidence type="ECO:0000313" key="9">
    <source>
        <dbReference type="Proteomes" id="UP000460272"/>
    </source>
</evidence>